<dbReference type="SUPFAM" id="SSF53223">
    <property type="entry name" value="Aminoacid dehydrogenase-like, N-terminal domain"/>
    <property type="match status" value="1"/>
</dbReference>
<organism evidence="5 6">
    <name type="scientific">Sulfobacillus thermosulfidooxidans (strain DSM 9293 / VKM B-1269 / AT-1)</name>
    <dbReference type="NCBI Taxonomy" id="929705"/>
    <lineage>
        <taxon>Bacteria</taxon>
        <taxon>Bacillati</taxon>
        <taxon>Bacillota</taxon>
        <taxon>Clostridia</taxon>
        <taxon>Eubacteriales</taxon>
        <taxon>Clostridiales Family XVII. Incertae Sedis</taxon>
        <taxon>Sulfobacillus</taxon>
    </lineage>
</organism>
<dbReference type="Proteomes" id="UP000192660">
    <property type="component" value="Unassembled WGS sequence"/>
</dbReference>
<proteinExistence type="predicted"/>
<accession>A0A1W1WJ15</accession>
<evidence type="ECO:0000256" key="2">
    <source>
        <dbReference type="ARBA" id="ARBA00023141"/>
    </source>
</evidence>
<feature type="domain" description="Shikimate dehydrogenase substrate binding N-terminal" evidence="3">
    <location>
        <begin position="10"/>
        <end position="92"/>
    </location>
</feature>
<dbReference type="InterPro" id="IPR046346">
    <property type="entry name" value="Aminoacid_DH-like_N_sf"/>
</dbReference>
<dbReference type="Gene3D" id="3.40.50.720">
    <property type="entry name" value="NAD(P)-binding Rossmann-like Domain"/>
    <property type="match status" value="1"/>
</dbReference>
<dbReference type="GO" id="GO:0019632">
    <property type="term" value="P:shikimate metabolic process"/>
    <property type="evidence" value="ECO:0007669"/>
    <property type="project" value="TreeGrafter"/>
</dbReference>
<evidence type="ECO:0000259" key="3">
    <source>
        <dbReference type="Pfam" id="PF08501"/>
    </source>
</evidence>
<keyword evidence="6" id="KW-1185">Reference proteome</keyword>
<dbReference type="AlphaFoldDB" id="A0A1W1WJ15"/>
<evidence type="ECO:0000256" key="1">
    <source>
        <dbReference type="ARBA" id="ARBA00004871"/>
    </source>
</evidence>
<dbReference type="InterPro" id="IPR022893">
    <property type="entry name" value="Shikimate_DH_fam"/>
</dbReference>
<dbReference type="Gene3D" id="3.40.50.10860">
    <property type="entry name" value="Leucine Dehydrogenase, chain A, domain 1"/>
    <property type="match status" value="1"/>
</dbReference>
<dbReference type="OrthoDB" id="9792692at2"/>
<evidence type="ECO:0000313" key="6">
    <source>
        <dbReference type="Proteomes" id="UP000192660"/>
    </source>
</evidence>
<feature type="domain" description="SDH C-terminal" evidence="4">
    <location>
        <begin position="232"/>
        <end position="262"/>
    </location>
</feature>
<sequence length="267" mass="30258">MTRFMELFAVFGQPIHHSLSPQMHNAAFKYLDRPAFYLPVQCPPHELLQRLDAFRQLGGRGVNLTRPLKELIVPHLQSASSWVEKAQAANVLVWQEGSWVGDNTDVQALMASIPDTGAHYFGKVAWVLGQGGVARASVVALEAKGYEVIVFGRRSSKPSWHHHWVEWDNDMFRHPHCDVFVNATPLGQIGEHPWDIRPEFDPHTIVVDWVYRPNNTVLLTEGRQAGCQIVDGLSLLVKQAALSWQLWFGMPGPLDVMENAVREFFYE</sequence>
<dbReference type="GO" id="GO:0009423">
    <property type="term" value="P:chorismate biosynthetic process"/>
    <property type="evidence" value="ECO:0007669"/>
    <property type="project" value="TreeGrafter"/>
</dbReference>
<dbReference type="Pfam" id="PF18317">
    <property type="entry name" value="SDH_C"/>
    <property type="match status" value="1"/>
</dbReference>
<dbReference type="InterPro" id="IPR036291">
    <property type="entry name" value="NAD(P)-bd_dom_sf"/>
</dbReference>
<name>A0A1W1WJ15_SULTA</name>
<dbReference type="EMBL" id="FWWY01000001">
    <property type="protein sequence ID" value="SMC06139.1"/>
    <property type="molecule type" value="Genomic_DNA"/>
</dbReference>
<dbReference type="InterPro" id="IPR041121">
    <property type="entry name" value="SDH_C"/>
</dbReference>
<keyword evidence="2" id="KW-0057">Aromatic amino acid biosynthesis</keyword>
<dbReference type="PANTHER" id="PTHR21089:SF1">
    <property type="entry name" value="BIFUNCTIONAL 3-DEHYDROQUINATE DEHYDRATASE_SHIKIMATE DEHYDROGENASE, CHLOROPLASTIC"/>
    <property type="match status" value="1"/>
</dbReference>
<dbReference type="GO" id="GO:0004764">
    <property type="term" value="F:shikimate 3-dehydrogenase (NADP+) activity"/>
    <property type="evidence" value="ECO:0007669"/>
    <property type="project" value="InterPro"/>
</dbReference>
<evidence type="ECO:0000259" key="4">
    <source>
        <dbReference type="Pfam" id="PF18317"/>
    </source>
</evidence>
<dbReference type="GO" id="GO:0005829">
    <property type="term" value="C:cytosol"/>
    <property type="evidence" value="ECO:0007669"/>
    <property type="project" value="TreeGrafter"/>
</dbReference>
<dbReference type="GO" id="GO:0009073">
    <property type="term" value="P:aromatic amino acid family biosynthetic process"/>
    <property type="evidence" value="ECO:0007669"/>
    <property type="project" value="UniProtKB-KW"/>
</dbReference>
<dbReference type="Pfam" id="PF08501">
    <property type="entry name" value="Shikimate_dh_N"/>
    <property type="match status" value="1"/>
</dbReference>
<comment type="pathway">
    <text evidence="1">Metabolic intermediate biosynthesis; chorismate biosynthesis; chorismate from D-erythrose 4-phosphate and phosphoenolpyruvate: step 4/7.</text>
</comment>
<gene>
    <name evidence="5" type="ORF">SAMN00768000_2652</name>
</gene>
<dbReference type="InterPro" id="IPR013708">
    <property type="entry name" value="Shikimate_DH-bd_N"/>
</dbReference>
<dbReference type="RefSeq" id="WP_139793563.1">
    <property type="nucleotide sequence ID" value="NZ_FWWY01000001.1"/>
</dbReference>
<dbReference type="PANTHER" id="PTHR21089">
    <property type="entry name" value="SHIKIMATE DEHYDROGENASE"/>
    <property type="match status" value="1"/>
</dbReference>
<reference evidence="6" key="1">
    <citation type="submission" date="2017-04" db="EMBL/GenBank/DDBJ databases">
        <authorList>
            <person name="Varghese N."/>
            <person name="Submissions S."/>
        </authorList>
    </citation>
    <scope>NUCLEOTIDE SEQUENCE [LARGE SCALE GENOMIC DNA]</scope>
    <source>
        <strain evidence="6">DSM 9293</strain>
    </source>
</reference>
<dbReference type="SUPFAM" id="SSF51735">
    <property type="entry name" value="NAD(P)-binding Rossmann-fold domains"/>
    <property type="match status" value="1"/>
</dbReference>
<protein>
    <submittedName>
        <fullName evidence="5">Shikimate dehydrogenase</fullName>
    </submittedName>
</protein>
<keyword evidence="2" id="KW-0028">Amino-acid biosynthesis</keyword>
<dbReference type="GO" id="GO:0050661">
    <property type="term" value="F:NADP binding"/>
    <property type="evidence" value="ECO:0007669"/>
    <property type="project" value="TreeGrafter"/>
</dbReference>
<evidence type="ECO:0000313" key="5">
    <source>
        <dbReference type="EMBL" id="SMC06139.1"/>
    </source>
</evidence>
<dbReference type="STRING" id="28034.BFX07_11940"/>